<protein>
    <submittedName>
        <fullName evidence="1">Uncharacterized protein</fullName>
    </submittedName>
</protein>
<proteinExistence type="predicted"/>
<organism evidence="1 2">
    <name type="scientific">Sulfitobacter indolifex HEL-45</name>
    <dbReference type="NCBI Taxonomy" id="391624"/>
    <lineage>
        <taxon>Bacteria</taxon>
        <taxon>Pseudomonadati</taxon>
        <taxon>Pseudomonadota</taxon>
        <taxon>Alphaproteobacteria</taxon>
        <taxon>Rhodobacterales</taxon>
        <taxon>Roseobacteraceae</taxon>
        <taxon>Sulfitobacter</taxon>
    </lineage>
</organism>
<dbReference type="Proteomes" id="UP000003257">
    <property type="component" value="Unassembled WGS sequence"/>
</dbReference>
<sequence length="38" mass="4147">MRLASGLPLPLAMRPVMRPSHLGKTVAALLICLFVPIY</sequence>
<name>A0ABM9X164_9RHOB</name>
<evidence type="ECO:0000313" key="1">
    <source>
        <dbReference type="EMBL" id="EDQ03208.1"/>
    </source>
</evidence>
<gene>
    <name evidence="1" type="ORF">OIHEL45_19406</name>
</gene>
<keyword evidence="2" id="KW-1185">Reference proteome</keyword>
<comment type="caution">
    <text evidence="1">The sequence shown here is derived from an EMBL/GenBank/DDBJ whole genome shotgun (WGS) entry which is preliminary data.</text>
</comment>
<accession>A0ABM9X164</accession>
<reference evidence="1 2" key="1">
    <citation type="submission" date="2007-11" db="EMBL/GenBank/DDBJ databases">
        <authorList>
            <person name="Wagner-Dobler I."/>
            <person name="Ferriera S."/>
            <person name="Johnson J."/>
            <person name="Kravitz S."/>
            <person name="Beeson K."/>
            <person name="Sutton G."/>
            <person name="Rogers Y.-H."/>
            <person name="Friedman R."/>
            <person name="Frazier M."/>
            <person name="Venter J.C."/>
        </authorList>
    </citation>
    <scope>NUCLEOTIDE SEQUENCE [LARGE SCALE GENOMIC DNA]</scope>
    <source>
        <strain evidence="1 2">HEL-45</strain>
    </source>
</reference>
<evidence type="ECO:0000313" key="2">
    <source>
        <dbReference type="Proteomes" id="UP000003257"/>
    </source>
</evidence>
<dbReference type="EMBL" id="ABID01000032">
    <property type="protein sequence ID" value="EDQ03208.1"/>
    <property type="molecule type" value="Genomic_DNA"/>
</dbReference>